<dbReference type="Proteomes" id="UP001476798">
    <property type="component" value="Unassembled WGS sequence"/>
</dbReference>
<dbReference type="EMBL" id="JAHRIO010066045">
    <property type="protein sequence ID" value="MEQ2180125.1"/>
    <property type="molecule type" value="Genomic_DNA"/>
</dbReference>
<sequence length="81" mass="9005">MVVFQVDWQGSNTPAFNSPSMVSAIPASAAGECRYWFRQMGKTSCYLNSTLLPVHPFVRPSFQTVHPWPGHEDYMGVTPTG</sequence>
<evidence type="ECO:0000313" key="1">
    <source>
        <dbReference type="EMBL" id="MEQ2180125.1"/>
    </source>
</evidence>
<proteinExistence type="predicted"/>
<keyword evidence="2" id="KW-1185">Reference proteome</keyword>
<organism evidence="1 2">
    <name type="scientific">Goodea atripinnis</name>
    <dbReference type="NCBI Taxonomy" id="208336"/>
    <lineage>
        <taxon>Eukaryota</taxon>
        <taxon>Metazoa</taxon>
        <taxon>Chordata</taxon>
        <taxon>Craniata</taxon>
        <taxon>Vertebrata</taxon>
        <taxon>Euteleostomi</taxon>
        <taxon>Actinopterygii</taxon>
        <taxon>Neopterygii</taxon>
        <taxon>Teleostei</taxon>
        <taxon>Neoteleostei</taxon>
        <taxon>Acanthomorphata</taxon>
        <taxon>Ovalentaria</taxon>
        <taxon>Atherinomorphae</taxon>
        <taxon>Cyprinodontiformes</taxon>
        <taxon>Goodeidae</taxon>
        <taxon>Goodea</taxon>
    </lineage>
</organism>
<protein>
    <submittedName>
        <fullName evidence="1">Uncharacterized protein</fullName>
    </submittedName>
</protein>
<gene>
    <name evidence="1" type="ORF">GOODEAATRI_032475</name>
</gene>
<name>A0ABV0P9H9_9TELE</name>
<reference evidence="1 2" key="1">
    <citation type="submission" date="2021-06" db="EMBL/GenBank/DDBJ databases">
        <authorList>
            <person name="Palmer J.M."/>
        </authorList>
    </citation>
    <scope>NUCLEOTIDE SEQUENCE [LARGE SCALE GENOMIC DNA]</scope>
    <source>
        <strain evidence="1 2">GA_2019</strain>
        <tissue evidence="1">Muscle</tissue>
    </source>
</reference>
<accession>A0ABV0P9H9</accession>
<evidence type="ECO:0000313" key="2">
    <source>
        <dbReference type="Proteomes" id="UP001476798"/>
    </source>
</evidence>
<comment type="caution">
    <text evidence="1">The sequence shown here is derived from an EMBL/GenBank/DDBJ whole genome shotgun (WGS) entry which is preliminary data.</text>
</comment>